<dbReference type="Pfam" id="PF03734">
    <property type="entry name" value="YkuD"/>
    <property type="match status" value="1"/>
</dbReference>
<keyword evidence="5" id="KW-0378">Hydrolase</keyword>
<evidence type="ECO:0000256" key="4">
    <source>
        <dbReference type="ARBA" id="ARBA00022679"/>
    </source>
</evidence>
<proteinExistence type="inferred from homology"/>
<dbReference type="EC" id="2.-.-.-" evidence="11"/>
<evidence type="ECO:0000259" key="10">
    <source>
        <dbReference type="PROSITE" id="PS52029"/>
    </source>
</evidence>
<reference evidence="11 12" key="1">
    <citation type="submission" date="2024-05" db="EMBL/GenBank/DDBJ databases">
        <authorList>
            <person name="Kim H.-Y."/>
            <person name="Kim E."/>
            <person name="Cai Y."/>
            <person name="Yang S.-M."/>
            <person name="Lee W."/>
        </authorList>
    </citation>
    <scope>NUCLEOTIDE SEQUENCE [LARGE SCALE GENOMIC DNA]</scope>
    <source>
        <strain evidence="11 12">FBL11</strain>
    </source>
</reference>
<feature type="domain" description="L,D-TPase catalytic" evidence="10">
    <location>
        <begin position="9"/>
        <end position="169"/>
    </location>
</feature>
<evidence type="ECO:0000313" key="11">
    <source>
        <dbReference type="EMBL" id="MEN2750410.1"/>
    </source>
</evidence>
<keyword evidence="7 9" id="KW-0573">Peptidoglycan synthesis</keyword>
<dbReference type="PROSITE" id="PS52029">
    <property type="entry name" value="LD_TPASE"/>
    <property type="match status" value="1"/>
</dbReference>
<dbReference type="Proteomes" id="UP001461960">
    <property type="component" value="Unassembled WGS sequence"/>
</dbReference>
<dbReference type="RefSeq" id="WP_299217036.1">
    <property type="nucleotide sequence ID" value="NZ_JBDGHN010000002.1"/>
</dbReference>
<organism evidence="11 12">
    <name type="scientific">Psychrobacter saeujeotis</name>
    <dbReference type="NCBI Taxonomy" id="3143436"/>
    <lineage>
        <taxon>Bacteria</taxon>
        <taxon>Pseudomonadati</taxon>
        <taxon>Pseudomonadota</taxon>
        <taxon>Gammaproteobacteria</taxon>
        <taxon>Moraxellales</taxon>
        <taxon>Moraxellaceae</taxon>
        <taxon>Psychrobacter</taxon>
    </lineage>
</organism>
<keyword evidence="8 9" id="KW-0961">Cell wall biogenesis/degradation</keyword>
<dbReference type="InterPro" id="IPR005490">
    <property type="entry name" value="LD_TPept_cat_dom"/>
</dbReference>
<dbReference type="PANTHER" id="PTHR30582">
    <property type="entry name" value="L,D-TRANSPEPTIDASE"/>
    <property type="match status" value="1"/>
</dbReference>
<evidence type="ECO:0000256" key="5">
    <source>
        <dbReference type="ARBA" id="ARBA00022801"/>
    </source>
</evidence>
<evidence type="ECO:0000256" key="7">
    <source>
        <dbReference type="ARBA" id="ARBA00022984"/>
    </source>
</evidence>
<comment type="similarity">
    <text evidence="2">Belongs to the YkuD family.</text>
</comment>
<dbReference type="GO" id="GO:0016740">
    <property type="term" value="F:transferase activity"/>
    <property type="evidence" value="ECO:0007669"/>
    <property type="project" value="UniProtKB-KW"/>
</dbReference>
<comment type="pathway">
    <text evidence="1 9">Cell wall biogenesis; peptidoglycan biosynthesis.</text>
</comment>
<dbReference type="CDD" id="cd16913">
    <property type="entry name" value="YkuD_like"/>
    <property type="match status" value="1"/>
</dbReference>
<evidence type="ECO:0000256" key="3">
    <source>
        <dbReference type="ARBA" id="ARBA00022676"/>
    </source>
</evidence>
<dbReference type="PANTHER" id="PTHR30582:SF24">
    <property type="entry name" value="L,D-TRANSPEPTIDASE ERFK_SRFK-RELATED"/>
    <property type="match status" value="1"/>
</dbReference>
<keyword evidence="3" id="KW-0328">Glycosyltransferase</keyword>
<evidence type="ECO:0000256" key="9">
    <source>
        <dbReference type="PROSITE-ProRule" id="PRU01373"/>
    </source>
</evidence>
<dbReference type="Gene3D" id="2.40.440.10">
    <property type="entry name" value="L,D-transpeptidase catalytic domain-like"/>
    <property type="match status" value="1"/>
</dbReference>
<dbReference type="InterPro" id="IPR038063">
    <property type="entry name" value="Transpep_catalytic_dom"/>
</dbReference>
<accession>A0ABU9X4T5</accession>
<name>A0ABU9X4T5_9GAMM</name>
<protein>
    <submittedName>
        <fullName evidence="11">L,D-transpeptidase</fullName>
        <ecNumber evidence="11">2.-.-.-</ecNumber>
    </submittedName>
</protein>
<evidence type="ECO:0000256" key="1">
    <source>
        <dbReference type="ARBA" id="ARBA00004752"/>
    </source>
</evidence>
<dbReference type="InterPro" id="IPR050979">
    <property type="entry name" value="LD-transpeptidase"/>
</dbReference>
<keyword evidence="4 11" id="KW-0808">Transferase</keyword>
<feature type="active site" description="Nucleophile" evidence="9">
    <location>
        <position position="145"/>
    </location>
</feature>
<evidence type="ECO:0000256" key="6">
    <source>
        <dbReference type="ARBA" id="ARBA00022960"/>
    </source>
</evidence>
<dbReference type="SUPFAM" id="SSF141523">
    <property type="entry name" value="L,D-transpeptidase catalytic domain-like"/>
    <property type="match status" value="1"/>
</dbReference>
<dbReference type="EMBL" id="JBDGHN010000002">
    <property type="protein sequence ID" value="MEN2750410.1"/>
    <property type="molecule type" value="Genomic_DNA"/>
</dbReference>
<evidence type="ECO:0000256" key="8">
    <source>
        <dbReference type="ARBA" id="ARBA00023316"/>
    </source>
</evidence>
<keyword evidence="6 9" id="KW-0133">Cell shape</keyword>
<feature type="active site" description="Proton donor/acceptor" evidence="9">
    <location>
        <position position="129"/>
    </location>
</feature>
<gene>
    <name evidence="11" type="ORF">AAIR29_02060</name>
</gene>
<keyword evidence="12" id="KW-1185">Reference proteome</keyword>
<sequence>MNNHASLDKQLIINIAQQTLTLYKQHKVVVQYTVSTAKNGIGSQQDSGCTPLGEHIVAEKIGGSEPMNAVFVGRVPTGEVYNAALGISNPNRDWILSRILWLSGLEEGVNKGHNNQGGCDTYQRYIYIHGTPDTEPMSIPLSHGCVRMRNKDIVELFDQVEEGDAVTIVAS</sequence>
<evidence type="ECO:0000313" key="12">
    <source>
        <dbReference type="Proteomes" id="UP001461960"/>
    </source>
</evidence>
<comment type="caution">
    <text evidence="11">The sequence shown here is derived from an EMBL/GenBank/DDBJ whole genome shotgun (WGS) entry which is preliminary data.</text>
</comment>
<evidence type="ECO:0000256" key="2">
    <source>
        <dbReference type="ARBA" id="ARBA00005992"/>
    </source>
</evidence>